<keyword evidence="3 5" id="KW-0540">Nuclease</keyword>
<name>A0AAW6TTX9_9BACT</name>
<dbReference type="Proteomes" id="UP001431776">
    <property type="component" value="Unassembled WGS sequence"/>
</dbReference>
<reference evidence="7" key="1">
    <citation type="submission" date="2023-05" db="EMBL/GenBank/DDBJ databases">
        <title>Anaerotaeda fermentans gen. nov., sp. nov., a novel anaerobic planctomycete of the new family within the order Sedimentisphaerales isolated from Taman Peninsula, Russia.</title>
        <authorList>
            <person name="Khomyakova M.A."/>
            <person name="Merkel A.Y."/>
            <person name="Slobodkin A.I."/>
        </authorList>
    </citation>
    <scope>NUCLEOTIDE SEQUENCE</scope>
    <source>
        <strain evidence="7">M17dextr</strain>
    </source>
</reference>
<sequence length="140" mass="15073">MRYLAIDHGSRRIGLAICDARETIASPLCVLDGRRDVLAEIAGIVEAEGVEGIVLGLPLNMDGSEGPQAAKAKAFGEQLARRIGLPIYMQDERLSSFGAAEKLESAGLSRAHRRDRLDAVAAAEILQAFLDERGADECRQ</sequence>
<dbReference type="InterPro" id="IPR005227">
    <property type="entry name" value="YqgF"/>
</dbReference>
<evidence type="ECO:0000256" key="3">
    <source>
        <dbReference type="ARBA" id="ARBA00022722"/>
    </source>
</evidence>
<keyword evidence="1 5" id="KW-0963">Cytoplasm</keyword>
<dbReference type="PANTHER" id="PTHR33317">
    <property type="entry name" value="POLYNUCLEOTIDYL TRANSFERASE, RIBONUCLEASE H-LIKE SUPERFAMILY PROTEIN"/>
    <property type="match status" value="1"/>
</dbReference>
<proteinExistence type="inferred from homology"/>
<dbReference type="AlphaFoldDB" id="A0AAW6TTX9"/>
<dbReference type="InterPro" id="IPR006641">
    <property type="entry name" value="YqgF/RNaseH-like_dom"/>
</dbReference>
<evidence type="ECO:0000313" key="8">
    <source>
        <dbReference type="Proteomes" id="UP001431776"/>
    </source>
</evidence>
<dbReference type="GO" id="GO:0005829">
    <property type="term" value="C:cytosol"/>
    <property type="evidence" value="ECO:0007669"/>
    <property type="project" value="TreeGrafter"/>
</dbReference>
<accession>A0AAW6TTX9</accession>
<dbReference type="RefSeq" id="WP_349243323.1">
    <property type="nucleotide sequence ID" value="NZ_JASCXX010000002.1"/>
</dbReference>
<feature type="domain" description="YqgF/RNase H-like" evidence="6">
    <location>
        <begin position="1"/>
        <end position="99"/>
    </location>
</feature>
<keyword evidence="2 5" id="KW-0690">Ribosome biogenesis</keyword>
<dbReference type="EC" id="3.1.-.-" evidence="5"/>
<keyword evidence="4 5" id="KW-0378">Hydrolase</keyword>
<keyword evidence="8" id="KW-1185">Reference proteome</keyword>
<protein>
    <recommendedName>
        <fullName evidence="5">Putative pre-16S rRNA nuclease</fullName>
        <ecNumber evidence="5">3.1.-.-</ecNumber>
    </recommendedName>
</protein>
<dbReference type="Pfam" id="PF03652">
    <property type="entry name" value="RuvX"/>
    <property type="match status" value="1"/>
</dbReference>
<evidence type="ECO:0000313" key="7">
    <source>
        <dbReference type="EMBL" id="MDI6447912.1"/>
    </source>
</evidence>
<dbReference type="PANTHER" id="PTHR33317:SF4">
    <property type="entry name" value="POLYNUCLEOTIDYL TRANSFERASE, RIBONUCLEASE H-LIKE SUPERFAMILY PROTEIN"/>
    <property type="match status" value="1"/>
</dbReference>
<comment type="caution">
    <text evidence="7">The sequence shown here is derived from an EMBL/GenBank/DDBJ whole genome shotgun (WGS) entry which is preliminary data.</text>
</comment>
<evidence type="ECO:0000259" key="6">
    <source>
        <dbReference type="SMART" id="SM00732"/>
    </source>
</evidence>
<evidence type="ECO:0000256" key="5">
    <source>
        <dbReference type="HAMAP-Rule" id="MF_00651"/>
    </source>
</evidence>
<dbReference type="HAMAP" id="MF_00651">
    <property type="entry name" value="Nuclease_YqgF"/>
    <property type="match status" value="1"/>
</dbReference>
<dbReference type="GO" id="GO:0000967">
    <property type="term" value="P:rRNA 5'-end processing"/>
    <property type="evidence" value="ECO:0007669"/>
    <property type="project" value="UniProtKB-UniRule"/>
</dbReference>
<comment type="function">
    <text evidence="5">Could be a nuclease involved in processing of the 5'-end of pre-16S rRNA.</text>
</comment>
<dbReference type="InterPro" id="IPR037027">
    <property type="entry name" value="YqgF/RNaseH-like_dom_sf"/>
</dbReference>
<dbReference type="NCBIfam" id="TIGR00250">
    <property type="entry name" value="RNAse_H_YqgF"/>
    <property type="match status" value="1"/>
</dbReference>
<dbReference type="SUPFAM" id="SSF53098">
    <property type="entry name" value="Ribonuclease H-like"/>
    <property type="match status" value="1"/>
</dbReference>
<gene>
    <name evidence="7" type="primary">ruvX</name>
    <name evidence="7" type="ORF">QJ522_02555</name>
</gene>
<dbReference type="SMART" id="SM00732">
    <property type="entry name" value="YqgFc"/>
    <property type="match status" value="1"/>
</dbReference>
<dbReference type="EMBL" id="JASCXX010000002">
    <property type="protein sequence ID" value="MDI6447912.1"/>
    <property type="molecule type" value="Genomic_DNA"/>
</dbReference>
<organism evidence="7 8">
    <name type="scientific">Anaerobaca lacustris</name>
    <dbReference type="NCBI Taxonomy" id="3044600"/>
    <lineage>
        <taxon>Bacteria</taxon>
        <taxon>Pseudomonadati</taxon>
        <taxon>Planctomycetota</taxon>
        <taxon>Phycisphaerae</taxon>
        <taxon>Sedimentisphaerales</taxon>
        <taxon>Anaerobacaceae</taxon>
        <taxon>Anaerobaca</taxon>
    </lineage>
</organism>
<evidence type="ECO:0000256" key="4">
    <source>
        <dbReference type="ARBA" id="ARBA00022801"/>
    </source>
</evidence>
<evidence type="ECO:0000256" key="2">
    <source>
        <dbReference type="ARBA" id="ARBA00022517"/>
    </source>
</evidence>
<evidence type="ECO:0000256" key="1">
    <source>
        <dbReference type="ARBA" id="ARBA00022490"/>
    </source>
</evidence>
<comment type="similarity">
    <text evidence="5">Belongs to the YqgF HJR family.</text>
</comment>
<dbReference type="InterPro" id="IPR012337">
    <property type="entry name" value="RNaseH-like_sf"/>
</dbReference>
<comment type="subcellular location">
    <subcellularLocation>
        <location evidence="5">Cytoplasm</location>
    </subcellularLocation>
</comment>
<dbReference type="GO" id="GO:0016788">
    <property type="term" value="F:hydrolase activity, acting on ester bonds"/>
    <property type="evidence" value="ECO:0007669"/>
    <property type="project" value="UniProtKB-UniRule"/>
</dbReference>
<dbReference type="CDD" id="cd16964">
    <property type="entry name" value="YqgF"/>
    <property type="match status" value="1"/>
</dbReference>
<dbReference type="GO" id="GO:0004518">
    <property type="term" value="F:nuclease activity"/>
    <property type="evidence" value="ECO:0007669"/>
    <property type="project" value="UniProtKB-KW"/>
</dbReference>
<dbReference type="Gene3D" id="3.30.420.140">
    <property type="entry name" value="YqgF/RNase H-like domain"/>
    <property type="match status" value="1"/>
</dbReference>